<dbReference type="Proteomes" id="UP000015102">
    <property type="component" value="Unassembled WGS sequence"/>
</dbReference>
<organism evidence="2 3">
    <name type="scientific">Megaselia scalaris</name>
    <name type="common">Humpbacked fly</name>
    <name type="synonym">Phora scalaris</name>
    <dbReference type="NCBI Taxonomy" id="36166"/>
    <lineage>
        <taxon>Eukaryota</taxon>
        <taxon>Metazoa</taxon>
        <taxon>Ecdysozoa</taxon>
        <taxon>Arthropoda</taxon>
        <taxon>Hexapoda</taxon>
        <taxon>Insecta</taxon>
        <taxon>Pterygota</taxon>
        <taxon>Neoptera</taxon>
        <taxon>Endopterygota</taxon>
        <taxon>Diptera</taxon>
        <taxon>Brachycera</taxon>
        <taxon>Muscomorpha</taxon>
        <taxon>Platypezoidea</taxon>
        <taxon>Phoridae</taxon>
        <taxon>Megaseliini</taxon>
        <taxon>Megaselia</taxon>
    </lineage>
</organism>
<feature type="transmembrane region" description="Helical" evidence="1">
    <location>
        <begin position="138"/>
        <end position="158"/>
    </location>
</feature>
<feature type="transmembrane region" description="Helical" evidence="1">
    <location>
        <begin position="106"/>
        <end position="132"/>
    </location>
</feature>
<name>T1GCY7_MEGSC</name>
<accession>T1GCY7</accession>
<evidence type="ECO:0000313" key="3">
    <source>
        <dbReference type="Proteomes" id="UP000015102"/>
    </source>
</evidence>
<evidence type="ECO:0000256" key="1">
    <source>
        <dbReference type="SAM" id="Phobius"/>
    </source>
</evidence>
<dbReference type="STRING" id="36166.T1GCY7"/>
<dbReference type="EnsemblMetazoa" id="MESCA001160-RA">
    <property type="protein sequence ID" value="MESCA001160-PA"/>
    <property type="gene ID" value="MESCA001160"/>
</dbReference>
<proteinExistence type="predicted"/>
<dbReference type="EMBL" id="CAQQ02034663">
    <property type="status" value="NOT_ANNOTATED_CDS"/>
    <property type="molecule type" value="Genomic_DNA"/>
</dbReference>
<evidence type="ECO:0000313" key="2">
    <source>
        <dbReference type="EnsemblMetazoa" id="MESCA001160-PA"/>
    </source>
</evidence>
<dbReference type="HOGENOM" id="CLU_1541865_0_0_1"/>
<keyword evidence="3" id="KW-1185">Reference proteome</keyword>
<dbReference type="AlphaFoldDB" id="T1GCY7"/>
<protein>
    <submittedName>
        <fullName evidence="2">Uncharacterized protein</fullName>
    </submittedName>
</protein>
<keyword evidence="1" id="KW-1133">Transmembrane helix</keyword>
<keyword evidence="1" id="KW-0472">Membrane</keyword>
<reference evidence="3" key="1">
    <citation type="submission" date="2013-02" db="EMBL/GenBank/DDBJ databases">
        <authorList>
            <person name="Hughes D."/>
        </authorList>
    </citation>
    <scope>NUCLEOTIDE SEQUENCE</scope>
    <source>
        <strain>Durham</strain>
        <strain evidence="3">NC isolate 2 -- Noor lab</strain>
    </source>
</reference>
<keyword evidence="1" id="KW-0812">Transmembrane</keyword>
<sequence length="174" mass="19241">MQKSMPGSMPSVSDIYATEEIEFLLDEIRDLEPACCPLDDVQDFEIAGSRTGDLDDLMLDSPLGTCTSWDSHPNYKDHMGYPTYAWGVQLHCDVTHLKTPTGIVRIIFVLSTAVCLASECSAGTIQFALFPLPLLGRLRLMIFCSIFSLLVTCLMLFLDISHVGLMFPSTGQKL</sequence>
<reference evidence="2" key="2">
    <citation type="submission" date="2015-06" db="UniProtKB">
        <authorList>
            <consortium name="EnsemblMetazoa"/>
        </authorList>
    </citation>
    <scope>IDENTIFICATION</scope>
</reference>